<name>A0A415JV79_9FIRM</name>
<dbReference type="SUPFAM" id="SSF56784">
    <property type="entry name" value="HAD-like"/>
    <property type="match status" value="1"/>
</dbReference>
<comment type="caution">
    <text evidence="2">The sequence shown here is derived from an EMBL/GenBank/DDBJ whole genome shotgun (WGS) entry which is preliminary data.</text>
</comment>
<organism evidence="2 3">
    <name type="scientific">Agathobacter rectalis</name>
    <dbReference type="NCBI Taxonomy" id="39491"/>
    <lineage>
        <taxon>Bacteria</taxon>
        <taxon>Bacillati</taxon>
        <taxon>Bacillota</taxon>
        <taxon>Clostridia</taxon>
        <taxon>Lachnospirales</taxon>
        <taxon>Lachnospiraceae</taxon>
        <taxon>Agathobacter</taxon>
    </lineage>
</organism>
<dbReference type="InterPro" id="IPR006379">
    <property type="entry name" value="HAD-SF_hydro_IIB"/>
</dbReference>
<keyword evidence="2" id="KW-0378">Hydrolase</keyword>
<dbReference type="RefSeq" id="WP_055164638.1">
    <property type="nucleotide sequence ID" value="NZ_JADNCL010000003.1"/>
</dbReference>
<gene>
    <name evidence="2" type="ORF">DW028_10450</name>
    <name evidence="1" type="ORF">DW775_04440</name>
</gene>
<dbReference type="InterPro" id="IPR023214">
    <property type="entry name" value="HAD_sf"/>
</dbReference>
<dbReference type="GO" id="GO:0005829">
    <property type="term" value="C:cytosol"/>
    <property type="evidence" value="ECO:0007669"/>
    <property type="project" value="TreeGrafter"/>
</dbReference>
<dbReference type="GO" id="GO:0000287">
    <property type="term" value="F:magnesium ion binding"/>
    <property type="evidence" value="ECO:0007669"/>
    <property type="project" value="TreeGrafter"/>
</dbReference>
<evidence type="ECO:0000313" key="3">
    <source>
        <dbReference type="Proteomes" id="UP000283297"/>
    </source>
</evidence>
<evidence type="ECO:0000313" key="4">
    <source>
        <dbReference type="Proteomes" id="UP000284835"/>
    </source>
</evidence>
<dbReference type="GO" id="GO:0016791">
    <property type="term" value="F:phosphatase activity"/>
    <property type="evidence" value="ECO:0007669"/>
    <property type="project" value="UniProtKB-ARBA"/>
</dbReference>
<protein>
    <submittedName>
        <fullName evidence="2">Cof-type HAD-IIB family hydrolase</fullName>
    </submittedName>
</protein>
<dbReference type="InterPro" id="IPR036412">
    <property type="entry name" value="HAD-like_sf"/>
</dbReference>
<dbReference type="Proteomes" id="UP000284835">
    <property type="component" value="Unassembled WGS sequence"/>
</dbReference>
<dbReference type="Gene3D" id="3.40.50.1000">
    <property type="entry name" value="HAD superfamily/HAD-like"/>
    <property type="match status" value="1"/>
</dbReference>
<dbReference type="PANTHER" id="PTHR10000:SF8">
    <property type="entry name" value="HAD SUPERFAMILY HYDROLASE-LIKE, TYPE 3"/>
    <property type="match status" value="1"/>
</dbReference>
<dbReference type="Pfam" id="PF08282">
    <property type="entry name" value="Hydrolase_3"/>
    <property type="match status" value="1"/>
</dbReference>
<evidence type="ECO:0000313" key="1">
    <source>
        <dbReference type="EMBL" id="RHD96595.1"/>
    </source>
</evidence>
<dbReference type="NCBIfam" id="TIGR01484">
    <property type="entry name" value="HAD-SF-IIB"/>
    <property type="match status" value="1"/>
</dbReference>
<dbReference type="PANTHER" id="PTHR10000">
    <property type="entry name" value="PHOSPHOSERINE PHOSPHATASE"/>
    <property type="match status" value="1"/>
</dbReference>
<reference evidence="3 4" key="1">
    <citation type="submission" date="2018-08" db="EMBL/GenBank/DDBJ databases">
        <title>A genome reference for cultivated species of the human gut microbiota.</title>
        <authorList>
            <person name="Zou Y."/>
            <person name="Xue W."/>
            <person name="Luo G."/>
        </authorList>
    </citation>
    <scope>NUCLEOTIDE SEQUENCE [LARGE SCALE GENOMIC DNA]</scope>
    <source>
        <strain evidence="2 3">AF38-24</strain>
        <strain evidence="1 4">AM30-13AC</strain>
    </source>
</reference>
<evidence type="ECO:0000313" key="2">
    <source>
        <dbReference type="EMBL" id="RHL27953.1"/>
    </source>
</evidence>
<accession>A0A415JV79</accession>
<dbReference type="Proteomes" id="UP000283297">
    <property type="component" value="Unassembled WGS sequence"/>
</dbReference>
<dbReference type="EMBL" id="QRON01000006">
    <property type="protein sequence ID" value="RHL27953.1"/>
    <property type="molecule type" value="Genomic_DNA"/>
</dbReference>
<dbReference type="Gene3D" id="3.30.1240.10">
    <property type="match status" value="1"/>
</dbReference>
<proteinExistence type="predicted"/>
<dbReference type="NCBIfam" id="TIGR00099">
    <property type="entry name" value="Cof-subfamily"/>
    <property type="match status" value="1"/>
</dbReference>
<dbReference type="InterPro" id="IPR000150">
    <property type="entry name" value="Cof"/>
</dbReference>
<dbReference type="EMBL" id="QSJS01000004">
    <property type="protein sequence ID" value="RHD96595.1"/>
    <property type="molecule type" value="Genomic_DNA"/>
</dbReference>
<sequence length="260" mass="29043">MANEKKMIVTDLDGTLLKNDKTISKNTIEAINELRMRGHKFVIATARPLRAAKKFLESVETDAGIYHNGALIYKLGEKMDGFQIDSVKKLVDQVLNKYPKASIAVESDDVLYSNFNVEHLWPGTDYIITAADFAELEGKKADKVIIEVSSMEDMERYKEFLSDDLYIQLSENKIGMIMKKNATKSNGIIFLAQSYGINIDDVICFGDDYNDIDMLTLCGTGICMANGVQKAKDAADVLCDTNENDGVAKWIKENILSNQQ</sequence>
<dbReference type="AlphaFoldDB" id="A0A415JV79"/>